<dbReference type="AlphaFoldDB" id="A0A6J6UBU7"/>
<dbReference type="EMBL" id="CAFBPO010000008">
    <property type="protein sequence ID" value="CAB5020896.1"/>
    <property type="molecule type" value="Genomic_DNA"/>
</dbReference>
<accession>A0A6J6UBU7</accession>
<evidence type="ECO:0000313" key="4">
    <source>
        <dbReference type="EMBL" id="CAB5073581.1"/>
    </source>
</evidence>
<dbReference type="EMBL" id="CAEZZH010000009">
    <property type="protein sequence ID" value="CAB4757056.1"/>
    <property type="molecule type" value="Genomic_DNA"/>
</dbReference>
<sequence length="106" mass="11711">MIVNKMDEFTKGWFVGDFSPVLLHSKDYEIAVKWFKAGEKEPLHKQITATEITVVIAGQIRLGGEIFSKGDVITIPPGEFAEFESITDSSLVCVKTPSLPNDRVLG</sequence>
<evidence type="ECO:0000313" key="2">
    <source>
        <dbReference type="EMBL" id="CAB4989341.1"/>
    </source>
</evidence>
<dbReference type="SUPFAM" id="SSF51182">
    <property type="entry name" value="RmlC-like cupins"/>
    <property type="match status" value="1"/>
</dbReference>
<organism evidence="1">
    <name type="scientific">freshwater metagenome</name>
    <dbReference type="NCBI Taxonomy" id="449393"/>
    <lineage>
        <taxon>unclassified sequences</taxon>
        <taxon>metagenomes</taxon>
        <taxon>ecological metagenomes</taxon>
    </lineage>
</organism>
<reference evidence="1" key="1">
    <citation type="submission" date="2020-05" db="EMBL/GenBank/DDBJ databases">
        <authorList>
            <person name="Chiriac C."/>
            <person name="Salcher M."/>
            <person name="Ghai R."/>
            <person name="Kavagutti S V."/>
        </authorList>
    </citation>
    <scope>NUCLEOTIDE SEQUENCE</scope>
</reference>
<dbReference type="Gene3D" id="2.60.120.10">
    <property type="entry name" value="Jelly Rolls"/>
    <property type="match status" value="1"/>
</dbReference>
<dbReference type="InterPro" id="IPR011051">
    <property type="entry name" value="RmlC_Cupin_sf"/>
</dbReference>
<dbReference type="EMBL" id="CAFBQY010000008">
    <property type="protein sequence ID" value="CAB5073581.1"/>
    <property type="molecule type" value="Genomic_DNA"/>
</dbReference>
<evidence type="ECO:0000313" key="3">
    <source>
        <dbReference type="EMBL" id="CAB5020896.1"/>
    </source>
</evidence>
<dbReference type="EMBL" id="CAFBOO010000008">
    <property type="protein sequence ID" value="CAB4989341.1"/>
    <property type="molecule type" value="Genomic_DNA"/>
</dbReference>
<evidence type="ECO:0000313" key="1">
    <source>
        <dbReference type="EMBL" id="CAB4757056.1"/>
    </source>
</evidence>
<dbReference type="InterPro" id="IPR014710">
    <property type="entry name" value="RmlC-like_jellyroll"/>
</dbReference>
<protein>
    <submittedName>
        <fullName evidence="1">Unannotated protein</fullName>
    </submittedName>
</protein>
<proteinExistence type="predicted"/>
<gene>
    <name evidence="1" type="ORF">UFOPK2850_00843</name>
    <name evidence="2" type="ORF">UFOPK3982_01044</name>
    <name evidence="3" type="ORF">UFOPK4120_00843</name>
    <name evidence="4" type="ORF">UFOPK4404_00892</name>
</gene>
<name>A0A6J6UBU7_9ZZZZ</name>